<gene>
    <name evidence="1" type="ORF">HJC23_010999</name>
</gene>
<reference evidence="1 2" key="1">
    <citation type="journal article" date="2020" name="G3 (Bethesda)">
        <title>Improved Reference Genome for Cyclotella cryptica CCMP332, a Model for Cell Wall Morphogenesis, Salinity Adaptation, and Lipid Production in Diatoms (Bacillariophyta).</title>
        <authorList>
            <person name="Roberts W.R."/>
            <person name="Downey K.M."/>
            <person name="Ruck E.C."/>
            <person name="Traller J.C."/>
            <person name="Alverson A.J."/>
        </authorList>
    </citation>
    <scope>NUCLEOTIDE SEQUENCE [LARGE SCALE GENOMIC DNA]</scope>
    <source>
        <strain evidence="1 2">CCMP332</strain>
    </source>
</reference>
<protein>
    <submittedName>
        <fullName evidence="1">Uncharacterized protein</fullName>
    </submittedName>
</protein>
<name>A0ABD3PZ17_9STRA</name>
<dbReference type="EMBL" id="JABMIG020000096">
    <property type="protein sequence ID" value="KAL3792986.1"/>
    <property type="molecule type" value="Genomic_DNA"/>
</dbReference>
<sequence>MKQLFACAAAWAFQSPSQSISPRLCPNTVIRKAAPTAPFQREQLLSLPLSHTAFLRVLSRSLALQANIYDDWSLDLLSTSQSPFTYDELQLPYCDEDAVEQCLEEFMDSDYGKTMFGRHDLPASVG</sequence>
<proteinExistence type="predicted"/>
<evidence type="ECO:0000313" key="2">
    <source>
        <dbReference type="Proteomes" id="UP001516023"/>
    </source>
</evidence>
<comment type="caution">
    <text evidence="1">The sequence shown here is derived from an EMBL/GenBank/DDBJ whole genome shotgun (WGS) entry which is preliminary data.</text>
</comment>
<organism evidence="1 2">
    <name type="scientific">Cyclotella cryptica</name>
    <dbReference type="NCBI Taxonomy" id="29204"/>
    <lineage>
        <taxon>Eukaryota</taxon>
        <taxon>Sar</taxon>
        <taxon>Stramenopiles</taxon>
        <taxon>Ochrophyta</taxon>
        <taxon>Bacillariophyta</taxon>
        <taxon>Coscinodiscophyceae</taxon>
        <taxon>Thalassiosirophycidae</taxon>
        <taxon>Stephanodiscales</taxon>
        <taxon>Stephanodiscaceae</taxon>
        <taxon>Cyclotella</taxon>
    </lineage>
</organism>
<dbReference type="Proteomes" id="UP001516023">
    <property type="component" value="Unassembled WGS sequence"/>
</dbReference>
<accession>A0ABD3PZ17</accession>
<evidence type="ECO:0000313" key="1">
    <source>
        <dbReference type="EMBL" id="KAL3792986.1"/>
    </source>
</evidence>
<dbReference type="AlphaFoldDB" id="A0ABD3PZ17"/>
<keyword evidence="2" id="KW-1185">Reference proteome</keyword>